<reference evidence="4 5" key="1">
    <citation type="journal article" date="2015" name="Proc. Natl. Acad. Sci. U.S.A.">
        <title>The resurrection genome of Boea hygrometrica: A blueprint for survival of dehydration.</title>
        <authorList>
            <person name="Xiao L."/>
            <person name="Yang G."/>
            <person name="Zhang L."/>
            <person name="Yang X."/>
            <person name="Zhao S."/>
            <person name="Ji Z."/>
            <person name="Zhou Q."/>
            <person name="Hu M."/>
            <person name="Wang Y."/>
            <person name="Chen M."/>
            <person name="Xu Y."/>
            <person name="Jin H."/>
            <person name="Xiao X."/>
            <person name="Hu G."/>
            <person name="Bao F."/>
            <person name="Hu Y."/>
            <person name="Wan P."/>
            <person name="Li L."/>
            <person name="Deng X."/>
            <person name="Kuang T."/>
            <person name="Xiang C."/>
            <person name="Zhu J.K."/>
            <person name="Oliver M.J."/>
            <person name="He Y."/>
        </authorList>
    </citation>
    <scope>NUCLEOTIDE SEQUENCE [LARGE SCALE GENOMIC DNA]</scope>
    <source>
        <strain evidence="5">cv. XS01</strain>
    </source>
</reference>
<dbReference type="NCBIfam" id="TIGR00756">
    <property type="entry name" value="PPR"/>
    <property type="match status" value="2"/>
</dbReference>
<keyword evidence="1" id="KW-0677">Repeat</keyword>
<organism evidence="4 5">
    <name type="scientific">Dorcoceras hygrometricum</name>
    <dbReference type="NCBI Taxonomy" id="472368"/>
    <lineage>
        <taxon>Eukaryota</taxon>
        <taxon>Viridiplantae</taxon>
        <taxon>Streptophyta</taxon>
        <taxon>Embryophyta</taxon>
        <taxon>Tracheophyta</taxon>
        <taxon>Spermatophyta</taxon>
        <taxon>Magnoliopsida</taxon>
        <taxon>eudicotyledons</taxon>
        <taxon>Gunneridae</taxon>
        <taxon>Pentapetalae</taxon>
        <taxon>asterids</taxon>
        <taxon>lamiids</taxon>
        <taxon>Lamiales</taxon>
        <taxon>Gesneriaceae</taxon>
        <taxon>Didymocarpoideae</taxon>
        <taxon>Trichosporeae</taxon>
        <taxon>Loxocarpinae</taxon>
        <taxon>Dorcoceras</taxon>
    </lineage>
</organism>
<evidence type="ECO:0000313" key="5">
    <source>
        <dbReference type="Proteomes" id="UP000250235"/>
    </source>
</evidence>
<dbReference type="PANTHER" id="PTHR47926:SF361">
    <property type="entry name" value="PENTACOTRIPEPTIDE-REPEAT REGION OF PRORP DOMAIN-CONTAINING PROTEIN"/>
    <property type="match status" value="1"/>
</dbReference>
<dbReference type="Gene3D" id="1.25.40.10">
    <property type="entry name" value="Tetratricopeptide repeat domain"/>
    <property type="match status" value="3"/>
</dbReference>
<evidence type="ECO:0000256" key="2">
    <source>
        <dbReference type="PROSITE-ProRule" id="PRU00708"/>
    </source>
</evidence>
<name>A0A2Z7BBP9_9LAMI</name>
<dbReference type="Proteomes" id="UP000250235">
    <property type="component" value="Unassembled WGS sequence"/>
</dbReference>
<dbReference type="EMBL" id="KV007465">
    <property type="protein sequence ID" value="KZV31495.1"/>
    <property type="molecule type" value="Genomic_DNA"/>
</dbReference>
<dbReference type="GO" id="GO:0009451">
    <property type="term" value="P:RNA modification"/>
    <property type="evidence" value="ECO:0007669"/>
    <property type="project" value="InterPro"/>
</dbReference>
<dbReference type="InterPro" id="IPR002885">
    <property type="entry name" value="PPR_rpt"/>
</dbReference>
<protein>
    <submittedName>
        <fullName evidence="4">Pentatricopeptide repeat-containing protein</fullName>
    </submittedName>
</protein>
<proteinExistence type="predicted"/>
<accession>A0A2Z7BBP9</accession>
<sequence length="405" mass="45998">MIVAPQSQAFHHLSDPVENFISKAPIHLSLNRPDYNPPPSIKIKSPPKKSNPKPITTTSDVLYLMDSLKLPLQLDIYASLVTECTKLRDPFKAVELHKHMRKGRIRLSLPLLNRILLMYVSCGCTENARQLFDQMFVRDFSTWAVMIAGFCEEGSYIESVSLFTKMLREQHFSDFCDRRMKFLVIGIVAFVLKACVGLMDLELGMQVHCWSCKMGYSKDAALSSSLINFYGKMKRFEVARNVFEHICSQNTAIWTSRVVNCSSDDDFEGAVFVFKEMGTSQVRKNSYTFSSVFKACGRMADLVCGQQVHADAIKLGLESDVYVLCALVDMYGRCGSLHDAYMAFDTGRDKRNGACYNVMVKNYVEHGYSLKAIKILDEMKEVGLEPCESLLNEVRFVDNITRWMI</sequence>
<evidence type="ECO:0000256" key="1">
    <source>
        <dbReference type="ARBA" id="ARBA00022737"/>
    </source>
</evidence>
<dbReference type="PROSITE" id="PS51375">
    <property type="entry name" value="PPR"/>
    <property type="match status" value="2"/>
</dbReference>
<feature type="repeat" description="PPR" evidence="2">
    <location>
        <begin position="352"/>
        <end position="386"/>
    </location>
</feature>
<dbReference type="OrthoDB" id="1893323at2759"/>
<dbReference type="AlphaFoldDB" id="A0A2Z7BBP9"/>
<dbReference type="GO" id="GO:0003723">
    <property type="term" value="F:RNA binding"/>
    <property type="evidence" value="ECO:0007669"/>
    <property type="project" value="InterPro"/>
</dbReference>
<dbReference type="InterPro" id="IPR011990">
    <property type="entry name" value="TPR-like_helical_dom_sf"/>
</dbReference>
<gene>
    <name evidence="4" type="ORF">F511_07346</name>
</gene>
<dbReference type="InterPro" id="IPR046960">
    <property type="entry name" value="PPR_At4g14850-like_plant"/>
</dbReference>
<feature type="region of interest" description="Disordered" evidence="3">
    <location>
        <begin position="31"/>
        <end position="54"/>
    </location>
</feature>
<evidence type="ECO:0000313" key="4">
    <source>
        <dbReference type="EMBL" id="KZV31495.1"/>
    </source>
</evidence>
<dbReference type="Pfam" id="PF01535">
    <property type="entry name" value="PPR"/>
    <property type="match status" value="4"/>
</dbReference>
<dbReference type="PANTHER" id="PTHR47926">
    <property type="entry name" value="PENTATRICOPEPTIDE REPEAT-CONTAINING PROTEIN"/>
    <property type="match status" value="1"/>
</dbReference>
<keyword evidence="5" id="KW-1185">Reference proteome</keyword>
<feature type="repeat" description="PPR" evidence="2">
    <location>
        <begin position="139"/>
        <end position="173"/>
    </location>
</feature>
<evidence type="ECO:0000256" key="3">
    <source>
        <dbReference type="SAM" id="MobiDB-lite"/>
    </source>
</evidence>